<dbReference type="PANTHER" id="PTHR36930:SF1">
    <property type="entry name" value="MOSC DOMAIN-CONTAINING PROTEIN"/>
    <property type="match status" value="1"/>
</dbReference>
<evidence type="ECO:0000313" key="3">
    <source>
        <dbReference type="Proteomes" id="UP000321412"/>
    </source>
</evidence>
<comment type="caution">
    <text evidence="2">The sequence shown here is derived from an EMBL/GenBank/DDBJ whole genome shotgun (WGS) entry which is preliminary data.</text>
</comment>
<dbReference type="InterPro" id="IPR005302">
    <property type="entry name" value="MoCF_Sase_C"/>
</dbReference>
<dbReference type="SUPFAM" id="SSF50800">
    <property type="entry name" value="PK beta-barrel domain-like"/>
    <property type="match status" value="1"/>
</dbReference>
<gene>
    <name evidence="2" type="ORF">FRC98_07175</name>
</gene>
<dbReference type="InterPro" id="IPR052716">
    <property type="entry name" value="MOSC_domain"/>
</dbReference>
<sequence length="163" mass="17683">MSEHWQGTLQQIWICAERGGTPAATEQAQAVAGTGLRGDRYFSPSLQRDPARQVTLIASEVLDEVALHHKIDLRDGRHRRQLVVNGVPLNDLVGQEFLVGSVRLKGVELCEPCSRMARLSGEKNAIKAFVHRGGLNAEILIGGDLSPGTTILPVPPLQGRLPL</sequence>
<evidence type="ECO:0000313" key="2">
    <source>
        <dbReference type="EMBL" id="TXD37468.1"/>
    </source>
</evidence>
<protein>
    <recommendedName>
        <fullName evidence="1">MOSC domain-containing protein</fullName>
    </recommendedName>
</protein>
<proteinExistence type="predicted"/>
<feature type="domain" description="MOSC" evidence="1">
    <location>
        <begin position="23"/>
        <end position="154"/>
    </location>
</feature>
<evidence type="ECO:0000259" key="1">
    <source>
        <dbReference type="PROSITE" id="PS51340"/>
    </source>
</evidence>
<dbReference type="RefSeq" id="WP_146980625.1">
    <property type="nucleotide sequence ID" value="NZ_VOSM01000003.1"/>
</dbReference>
<dbReference type="PROSITE" id="PS51340">
    <property type="entry name" value="MOSC"/>
    <property type="match status" value="1"/>
</dbReference>
<dbReference type="Proteomes" id="UP000321412">
    <property type="component" value="Unassembled WGS sequence"/>
</dbReference>
<name>A0A5C6X812_9DELT</name>
<organism evidence="2 3">
    <name type="scientific">Lujinxingia vulgaris</name>
    <dbReference type="NCBI Taxonomy" id="2600176"/>
    <lineage>
        <taxon>Bacteria</taxon>
        <taxon>Deltaproteobacteria</taxon>
        <taxon>Bradymonadales</taxon>
        <taxon>Lujinxingiaceae</taxon>
        <taxon>Lujinxingia</taxon>
    </lineage>
</organism>
<dbReference type="InterPro" id="IPR011037">
    <property type="entry name" value="Pyrv_Knase-like_insert_dom_sf"/>
</dbReference>
<dbReference type="AlphaFoldDB" id="A0A5C6X812"/>
<dbReference type="EMBL" id="VOSM01000003">
    <property type="protein sequence ID" value="TXD37468.1"/>
    <property type="molecule type" value="Genomic_DNA"/>
</dbReference>
<accession>A0A5C6X812</accession>
<dbReference type="GO" id="GO:0003824">
    <property type="term" value="F:catalytic activity"/>
    <property type="evidence" value="ECO:0007669"/>
    <property type="project" value="InterPro"/>
</dbReference>
<dbReference type="OrthoDB" id="1550913at2"/>
<reference evidence="2 3" key="1">
    <citation type="submission" date="2019-08" db="EMBL/GenBank/DDBJ databases">
        <title>Bradymonadales sp. TMQ4.</title>
        <authorList>
            <person name="Liang Q."/>
        </authorList>
    </citation>
    <scope>NUCLEOTIDE SEQUENCE [LARGE SCALE GENOMIC DNA]</scope>
    <source>
        <strain evidence="2 3">TMQ4</strain>
    </source>
</reference>
<dbReference type="PANTHER" id="PTHR36930">
    <property type="entry name" value="METAL-SULFUR CLUSTER BIOSYNTHESIS PROTEINS YUAD-RELATED"/>
    <property type="match status" value="1"/>
</dbReference>
<dbReference type="Gene3D" id="2.40.33.20">
    <property type="entry name" value="PK beta-barrel domain-like"/>
    <property type="match status" value="1"/>
</dbReference>
<keyword evidence="3" id="KW-1185">Reference proteome</keyword>
<dbReference type="GO" id="GO:0030170">
    <property type="term" value="F:pyridoxal phosphate binding"/>
    <property type="evidence" value="ECO:0007669"/>
    <property type="project" value="InterPro"/>
</dbReference>
<dbReference type="Pfam" id="PF03473">
    <property type="entry name" value="MOSC"/>
    <property type="match status" value="1"/>
</dbReference>
<dbReference type="GO" id="GO:0030151">
    <property type="term" value="F:molybdenum ion binding"/>
    <property type="evidence" value="ECO:0007669"/>
    <property type="project" value="InterPro"/>
</dbReference>